<organism evidence="2 3">
    <name type="scientific">Punica granatum</name>
    <name type="common">Pomegranate</name>
    <dbReference type="NCBI Taxonomy" id="22663"/>
    <lineage>
        <taxon>Eukaryota</taxon>
        <taxon>Viridiplantae</taxon>
        <taxon>Streptophyta</taxon>
        <taxon>Embryophyta</taxon>
        <taxon>Tracheophyta</taxon>
        <taxon>Spermatophyta</taxon>
        <taxon>Magnoliopsida</taxon>
        <taxon>eudicotyledons</taxon>
        <taxon>Gunneridae</taxon>
        <taxon>Pentapetalae</taxon>
        <taxon>rosids</taxon>
        <taxon>malvids</taxon>
        <taxon>Myrtales</taxon>
        <taxon>Lythraceae</taxon>
        <taxon>Punica</taxon>
    </lineage>
</organism>
<dbReference type="PANTHER" id="PTHR47074:SF73">
    <property type="entry name" value="OS04G0448401 PROTEIN"/>
    <property type="match status" value="1"/>
</dbReference>
<dbReference type="Proteomes" id="UP000197138">
    <property type="component" value="Unassembled WGS sequence"/>
</dbReference>
<dbReference type="InterPro" id="IPR052929">
    <property type="entry name" value="RNase_H-like_EbsB-rel"/>
</dbReference>
<evidence type="ECO:0000313" key="2">
    <source>
        <dbReference type="EMBL" id="OWM81197.1"/>
    </source>
</evidence>
<protein>
    <recommendedName>
        <fullName evidence="4">RNase H type-1 domain-containing protein</fullName>
    </recommendedName>
</protein>
<accession>A0A218X8C0</accession>
<dbReference type="AlphaFoldDB" id="A0A218X8C0"/>
<evidence type="ECO:0008006" key="4">
    <source>
        <dbReference type="Google" id="ProtNLM"/>
    </source>
</evidence>
<dbReference type="EMBL" id="MTKT01002214">
    <property type="protein sequence ID" value="OWM81197.1"/>
    <property type="molecule type" value="Genomic_DNA"/>
</dbReference>
<feature type="compositionally biased region" description="Basic residues" evidence="1">
    <location>
        <begin position="243"/>
        <end position="253"/>
    </location>
</feature>
<comment type="caution">
    <text evidence="2">The sequence shown here is derived from an EMBL/GenBank/DDBJ whole genome shotgun (WGS) entry which is preliminary data.</text>
</comment>
<dbReference type="PANTHER" id="PTHR47074">
    <property type="entry name" value="BNAC02G40300D PROTEIN"/>
    <property type="match status" value="1"/>
</dbReference>
<gene>
    <name evidence="2" type="ORF">CDL15_Pgr007228</name>
</gene>
<sequence>MKSHNRLKIYLWRYVNECLPWSTQSGNHCPLYRTSSDDFAHLYGSCIFCQVAWRESPWRLLDSSLPNTSPKDIVNFIICPPTQLIRNYTEQSSFTLFGALVIYMLWSQRNESLFAGKEVDLPRTLHHLQRSFKEHTEPMTMSSSNLFHDPPPQPKPPDHGWIKINSDAAWSSCRSCVAGVAQSSDNDIIQSWSSTVHAPSPLQAEVHVVLTALPVALDNGWPRIWIEADAKGNGEHPTGSRSPNKRKTQRLHI</sequence>
<evidence type="ECO:0000256" key="1">
    <source>
        <dbReference type="SAM" id="MobiDB-lite"/>
    </source>
</evidence>
<reference evidence="3" key="1">
    <citation type="journal article" date="2017" name="Plant J.">
        <title>The pomegranate (Punica granatum L.) genome and the genomics of punicalagin biosynthesis.</title>
        <authorList>
            <person name="Qin G."/>
            <person name="Xu C."/>
            <person name="Ming R."/>
            <person name="Tang H."/>
            <person name="Guyot R."/>
            <person name="Kramer E.M."/>
            <person name="Hu Y."/>
            <person name="Yi X."/>
            <person name="Qi Y."/>
            <person name="Xu X."/>
            <person name="Gao Z."/>
            <person name="Pan H."/>
            <person name="Jian J."/>
            <person name="Tian Y."/>
            <person name="Yue Z."/>
            <person name="Xu Y."/>
        </authorList>
    </citation>
    <scope>NUCLEOTIDE SEQUENCE [LARGE SCALE GENOMIC DNA]</scope>
    <source>
        <strain evidence="3">cv. Dabenzi</strain>
    </source>
</reference>
<name>A0A218X8C0_PUNGR</name>
<proteinExistence type="predicted"/>
<evidence type="ECO:0000313" key="3">
    <source>
        <dbReference type="Proteomes" id="UP000197138"/>
    </source>
</evidence>
<feature type="region of interest" description="Disordered" evidence="1">
    <location>
        <begin position="230"/>
        <end position="253"/>
    </location>
</feature>
<feature type="region of interest" description="Disordered" evidence="1">
    <location>
        <begin position="140"/>
        <end position="159"/>
    </location>
</feature>